<dbReference type="Pfam" id="PF01368">
    <property type="entry name" value="DHH"/>
    <property type="match status" value="1"/>
</dbReference>
<comment type="caution">
    <text evidence="3">The sequence shown here is derived from an EMBL/GenBank/DDBJ whole genome shotgun (WGS) entry which is preliminary data.</text>
</comment>
<evidence type="ECO:0000259" key="1">
    <source>
        <dbReference type="Pfam" id="PF01368"/>
    </source>
</evidence>
<dbReference type="InterPro" id="IPR051319">
    <property type="entry name" value="Oligoribo/pAp-PDE_c-di-AMP_PDE"/>
</dbReference>
<evidence type="ECO:0000259" key="2">
    <source>
        <dbReference type="Pfam" id="PF02272"/>
    </source>
</evidence>
<accession>A0ABS6DQK5</accession>
<sequence>MLEKQLKEFWNYILDAEYITLFTHVEPDGDTLGSAVALKELILLNSPKIKEVQISGKDYPRNLMFLVDFEPHLVSDEFFKKSLKVVVDTSTKSRIYDKRVITTEAIKIDHHPHENEWLFEIGGDNWPATGQLVAMLIKYLNLKTNDLALEATASAILTDTEFFKERNISQQTFEAMQILFERNLNYGTLLQKMQLNEQETEFIFETCKTKYISKNVSWIVSDEIVTNDLARPLVAKFVEIATTEIAIAFLKRIQGDYRVEIRSKGNFDVSKIAIHFGGGGHHNSSGFIIENNKQIPEVISYINNL</sequence>
<dbReference type="Pfam" id="PF02272">
    <property type="entry name" value="DHHA1"/>
    <property type="match status" value="1"/>
</dbReference>
<dbReference type="Proteomes" id="UP000718793">
    <property type="component" value="Unassembled WGS sequence"/>
</dbReference>
<dbReference type="InterPro" id="IPR003156">
    <property type="entry name" value="DHHA1_dom"/>
</dbReference>
<dbReference type="PANTHER" id="PTHR47618">
    <property type="entry name" value="BIFUNCTIONAL OLIGORIBONUCLEASE AND PAP PHOSPHATASE NRNA"/>
    <property type="match status" value="1"/>
</dbReference>
<dbReference type="PANTHER" id="PTHR47618:SF1">
    <property type="entry name" value="BIFUNCTIONAL OLIGORIBONUCLEASE AND PAP PHOSPHATASE NRNA"/>
    <property type="match status" value="1"/>
</dbReference>
<name>A0ABS6DQK5_9MOLU</name>
<protein>
    <submittedName>
        <fullName evidence="3">DHH family phosphoesterase</fullName>
    </submittedName>
</protein>
<reference evidence="3" key="1">
    <citation type="submission" date="2021-06" db="EMBL/GenBank/DDBJ databases">
        <title>Novel Mycoplasma species detected in California sea lions (Zalophus californianus) from the USA.</title>
        <authorList>
            <person name="Volokhov D.V."/>
            <person name="Furtak V.A."/>
            <person name="Zagorodnyaya T.A."/>
        </authorList>
    </citation>
    <scope>NUCLEOTIDE SEQUENCE [LARGE SCALE GENOMIC DNA]</scope>
    <source>
        <strain evidence="3">CSL 5346</strain>
    </source>
</reference>
<feature type="domain" description="DHHA1" evidence="2">
    <location>
        <begin position="216"/>
        <end position="303"/>
    </location>
</feature>
<dbReference type="RefSeq" id="WP_216489134.1">
    <property type="nucleotide sequence ID" value="NZ_JAHMHH010000003.1"/>
</dbReference>
<gene>
    <name evidence="3" type="ORF">KQ875_02670</name>
</gene>
<dbReference type="EMBL" id="JAHMHH010000003">
    <property type="protein sequence ID" value="MBU4692489.1"/>
    <property type="molecule type" value="Genomic_DNA"/>
</dbReference>
<proteinExistence type="predicted"/>
<evidence type="ECO:0000313" key="3">
    <source>
        <dbReference type="EMBL" id="MBU4692489.1"/>
    </source>
</evidence>
<evidence type="ECO:0000313" key="4">
    <source>
        <dbReference type="Proteomes" id="UP000718793"/>
    </source>
</evidence>
<feature type="domain" description="DDH" evidence="1">
    <location>
        <begin position="19"/>
        <end position="140"/>
    </location>
</feature>
<dbReference type="InterPro" id="IPR001667">
    <property type="entry name" value="DDH_dom"/>
</dbReference>
<keyword evidence="4" id="KW-1185">Reference proteome</keyword>
<organism evidence="3 4">
    <name type="scientific">Mycoplasma zalophi</name>
    <dbReference type="NCBI Taxonomy" id="191287"/>
    <lineage>
        <taxon>Bacteria</taxon>
        <taxon>Bacillati</taxon>
        <taxon>Mycoplasmatota</taxon>
        <taxon>Mollicutes</taxon>
        <taxon>Mycoplasmataceae</taxon>
        <taxon>Mycoplasma</taxon>
    </lineage>
</organism>